<organism evidence="1 2">
    <name type="scientific">Candidatus Desulfosporosinus infrequens</name>
    <dbReference type="NCBI Taxonomy" id="2043169"/>
    <lineage>
        <taxon>Bacteria</taxon>
        <taxon>Bacillati</taxon>
        <taxon>Bacillota</taxon>
        <taxon>Clostridia</taxon>
        <taxon>Eubacteriales</taxon>
        <taxon>Desulfitobacteriaceae</taxon>
        <taxon>Desulfosporosinus</taxon>
    </lineage>
</organism>
<sequence length="54" mass="6220">MILSKNIAIIRTLVRKNKYMYCKVVGMKENKLIHFGGCTECITGDWTESTNETH</sequence>
<name>A0A2U3LUN1_9FIRM</name>
<dbReference type="AlphaFoldDB" id="A0A2U3LUN1"/>
<protein>
    <submittedName>
        <fullName evidence="1">Uncharacterized protein</fullName>
    </submittedName>
</protein>
<gene>
    <name evidence="1" type="ORF">SBF1_840032</name>
</gene>
<proteinExistence type="predicted"/>
<reference evidence="2" key="1">
    <citation type="submission" date="2018-02" db="EMBL/GenBank/DDBJ databases">
        <authorList>
            <person name="Hausmann B."/>
        </authorList>
    </citation>
    <scope>NUCLEOTIDE SEQUENCE [LARGE SCALE GENOMIC DNA]</scope>
    <source>
        <strain evidence="2">Peat soil MAG SbF1</strain>
    </source>
</reference>
<accession>A0A2U3LUN1</accession>
<evidence type="ECO:0000313" key="2">
    <source>
        <dbReference type="Proteomes" id="UP000238916"/>
    </source>
</evidence>
<evidence type="ECO:0000313" key="1">
    <source>
        <dbReference type="EMBL" id="SPF55558.1"/>
    </source>
</evidence>
<dbReference type="Proteomes" id="UP000238916">
    <property type="component" value="Unassembled WGS sequence"/>
</dbReference>
<dbReference type="EMBL" id="OMOF01000823">
    <property type="protein sequence ID" value="SPF55558.1"/>
    <property type="molecule type" value="Genomic_DNA"/>
</dbReference>